<comment type="caution">
    <text evidence="1">The sequence shown here is derived from an EMBL/GenBank/DDBJ whole genome shotgun (WGS) entry which is preliminary data.</text>
</comment>
<dbReference type="RefSeq" id="WP_152889926.1">
    <property type="nucleotide sequence ID" value="NZ_WHJC01000123.1"/>
</dbReference>
<name>A0A6I1MN65_9CLOT</name>
<dbReference type="Proteomes" id="UP000430345">
    <property type="component" value="Unassembled WGS sequence"/>
</dbReference>
<reference evidence="1 2" key="1">
    <citation type="submission" date="2019-10" db="EMBL/GenBank/DDBJ databases">
        <title>The Genome Sequence of Clostridium tarantellae Isolated from Fish Brain.</title>
        <authorList>
            <person name="Bano L."/>
            <person name="Kiel M."/>
            <person name="Sales G."/>
            <person name="Doxey A.C."/>
            <person name="Mansfield M.J."/>
            <person name="Schiavone M."/>
            <person name="Rossetto O."/>
            <person name="Pirazzini M."/>
            <person name="Dobrindt U."/>
            <person name="Montecucco C."/>
        </authorList>
    </citation>
    <scope>NUCLEOTIDE SEQUENCE [LARGE SCALE GENOMIC DNA]</scope>
    <source>
        <strain evidence="1 2">DSM 3997</strain>
    </source>
</reference>
<organism evidence="1 2">
    <name type="scientific">Clostridium tarantellae</name>
    <dbReference type="NCBI Taxonomy" id="39493"/>
    <lineage>
        <taxon>Bacteria</taxon>
        <taxon>Bacillati</taxon>
        <taxon>Bacillota</taxon>
        <taxon>Clostridia</taxon>
        <taxon>Eubacteriales</taxon>
        <taxon>Clostridiaceae</taxon>
        <taxon>Clostridium</taxon>
    </lineage>
</organism>
<dbReference type="InterPro" id="IPR009711">
    <property type="entry name" value="UPF0473"/>
</dbReference>
<protein>
    <submittedName>
        <fullName evidence="1">DUF1292 domain-containing protein</fullName>
    </submittedName>
</protein>
<evidence type="ECO:0000313" key="1">
    <source>
        <dbReference type="EMBL" id="MPQ43918.1"/>
    </source>
</evidence>
<dbReference type="OrthoDB" id="1957780at2"/>
<gene>
    <name evidence="1" type="ORF">GBZ86_09115</name>
</gene>
<dbReference type="EMBL" id="WHJC01000123">
    <property type="protein sequence ID" value="MPQ43918.1"/>
    <property type="molecule type" value="Genomic_DNA"/>
</dbReference>
<keyword evidence="2" id="KW-1185">Reference proteome</keyword>
<dbReference type="AlphaFoldDB" id="A0A6I1MN65"/>
<proteinExistence type="predicted"/>
<sequence length="122" mass="13665">MSDKELNKCCGSNCGCGSEVEEKHEGCCGGHHEHSHEGCGCGDHHDHEHFVVDLEDEEGNVISCDVIDAFEYKEDEYVLVQNPADGSVYLFKSQGEEGELTVPSEEEFEEVTKYYEEELSNQ</sequence>
<evidence type="ECO:0000313" key="2">
    <source>
        <dbReference type="Proteomes" id="UP000430345"/>
    </source>
</evidence>
<accession>A0A6I1MN65</accession>
<dbReference type="Pfam" id="PF06949">
    <property type="entry name" value="DUF1292"/>
    <property type="match status" value="1"/>
</dbReference>